<dbReference type="Proteomes" id="UP001153954">
    <property type="component" value="Unassembled WGS sequence"/>
</dbReference>
<evidence type="ECO:0000313" key="1">
    <source>
        <dbReference type="EMBL" id="CAH2085661.1"/>
    </source>
</evidence>
<comment type="caution">
    <text evidence="1">The sequence shown here is derived from an EMBL/GenBank/DDBJ whole genome shotgun (WGS) entry which is preliminary data.</text>
</comment>
<accession>A0AAU9TFN3</accession>
<organism evidence="1 2">
    <name type="scientific">Euphydryas editha</name>
    <name type="common">Edith's checkerspot</name>
    <dbReference type="NCBI Taxonomy" id="104508"/>
    <lineage>
        <taxon>Eukaryota</taxon>
        <taxon>Metazoa</taxon>
        <taxon>Ecdysozoa</taxon>
        <taxon>Arthropoda</taxon>
        <taxon>Hexapoda</taxon>
        <taxon>Insecta</taxon>
        <taxon>Pterygota</taxon>
        <taxon>Neoptera</taxon>
        <taxon>Endopterygota</taxon>
        <taxon>Lepidoptera</taxon>
        <taxon>Glossata</taxon>
        <taxon>Ditrysia</taxon>
        <taxon>Papilionoidea</taxon>
        <taxon>Nymphalidae</taxon>
        <taxon>Nymphalinae</taxon>
        <taxon>Euphydryas</taxon>
    </lineage>
</organism>
<dbReference type="EMBL" id="CAKOGL010000004">
    <property type="protein sequence ID" value="CAH2085661.1"/>
    <property type="molecule type" value="Genomic_DNA"/>
</dbReference>
<dbReference type="AlphaFoldDB" id="A0AAU9TFN3"/>
<gene>
    <name evidence="1" type="ORF">EEDITHA_LOCUS2109</name>
</gene>
<reference evidence="1" key="1">
    <citation type="submission" date="2022-03" db="EMBL/GenBank/DDBJ databases">
        <authorList>
            <person name="Tunstrom K."/>
        </authorList>
    </citation>
    <scope>NUCLEOTIDE SEQUENCE</scope>
</reference>
<keyword evidence="2" id="KW-1185">Reference proteome</keyword>
<sequence length="148" mass="15922">MFKCNLSLNNVSGLSGDTFDGWPSTLTVPEAICRRIFEGIGTGQQRWAVVRALLHACCLPPPDSLNQLINPHSAYEERSPTLPIADFTARSTRGGGGMSDLKDLIIGVRLRHTGGEGTIATSLLPVHLLNSRKAQPAAQRVFAAALKF</sequence>
<name>A0AAU9TFN3_EUPED</name>
<evidence type="ECO:0000313" key="2">
    <source>
        <dbReference type="Proteomes" id="UP001153954"/>
    </source>
</evidence>
<protein>
    <submittedName>
        <fullName evidence="1">Uncharacterized protein</fullName>
    </submittedName>
</protein>
<proteinExistence type="predicted"/>